<dbReference type="Proteomes" id="UP001198602">
    <property type="component" value="Unassembled WGS sequence"/>
</dbReference>
<reference evidence="2 3" key="1">
    <citation type="submission" date="2021-07" db="EMBL/GenBank/DDBJ databases">
        <title>Characterization of Violacein-producing bacteria and related species.</title>
        <authorList>
            <person name="Wilson H.S."/>
            <person name="De Leon M.E."/>
        </authorList>
    </citation>
    <scope>NUCLEOTIDE SEQUENCE [LARGE SCALE GENOMIC DNA]</scope>
    <source>
        <strain evidence="2 3">HSC-2F05</strain>
    </source>
</reference>
<dbReference type="NCBIfam" id="TIGR03088">
    <property type="entry name" value="stp2"/>
    <property type="match status" value="1"/>
</dbReference>
<dbReference type="InterPro" id="IPR017522">
    <property type="entry name" value="Sugar_tfrase_PEP-CTERM_Stp2"/>
</dbReference>
<evidence type="ECO:0000313" key="2">
    <source>
        <dbReference type="EMBL" id="MCA1855865.1"/>
    </source>
</evidence>
<gene>
    <name evidence="2" type="ORF">LE190_07990</name>
</gene>
<dbReference type="Pfam" id="PF13692">
    <property type="entry name" value="Glyco_trans_1_4"/>
    <property type="match status" value="1"/>
</dbReference>
<dbReference type="Gene3D" id="3.40.50.2000">
    <property type="entry name" value="Glycogen Phosphorylase B"/>
    <property type="match status" value="2"/>
</dbReference>
<feature type="domain" description="Glycosyltransferase subfamily 4-like N-terminal" evidence="1">
    <location>
        <begin position="23"/>
        <end position="183"/>
    </location>
</feature>
<dbReference type="Pfam" id="PF13439">
    <property type="entry name" value="Glyco_transf_4"/>
    <property type="match status" value="1"/>
</dbReference>
<name>A0ABS7Y848_9BURK</name>
<sequence>MKSMPDTAPQPPLVAHLIYRLDIGGLETLLVDTINRMPPGRYRHAVICLTDYTDFAQRITRPGVALFALHKPAGLGLGTHADLFRLLRRLRPRILHTYNLGTIEYAATAWLAGVPVRVHAEHGRDARDPQGVNPKHNLLRRLLAPCIDRYVPVSRDLHGWLERVVRIPRARLQLIDNGVDTERFRPSVPGVNDAAEPWQDDPAAFVIGTVGRLQDVKDQATLVEAFAILRRQLPQAPLRLVLVGDGPLRSALAAQVAASGLQDSVWFAGARSDVAPVMRSFSLFALSSIAEGTPVTLLEAMASGLPVAATAVGGIPDLVEQDVSGSLVPPRDPHALAAAIATYVREPALARRHGAAGRARVEHQYSMHAMLAAYVALYDELCQTKTTPSTPNKAITPCAE</sequence>
<dbReference type="EMBL" id="JAHYBX010000002">
    <property type="protein sequence ID" value="MCA1855865.1"/>
    <property type="molecule type" value="Genomic_DNA"/>
</dbReference>
<protein>
    <submittedName>
        <fullName evidence="2">TIGR03088 family PEP-CTERM/XrtA system glycosyltransferase</fullName>
    </submittedName>
</protein>
<evidence type="ECO:0000313" key="3">
    <source>
        <dbReference type="Proteomes" id="UP001198602"/>
    </source>
</evidence>
<organism evidence="2 3">
    <name type="scientific">Massilia hydrophila</name>
    <dbReference type="NCBI Taxonomy" id="3044279"/>
    <lineage>
        <taxon>Bacteria</taxon>
        <taxon>Pseudomonadati</taxon>
        <taxon>Pseudomonadota</taxon>
        <taxon>Betaproteobacteria</taxon>
        <taxon>Burkholderiales</taxon>
        <taxon>Oxalobacteraceae</taxon>
        <taxon>Telluria group</taxon>
        <taxon>Massilia</taxon>
    </lineage>
</organism>
<dbReference type="InterPro" id="IPR028098">
    <property type="entry name" value="Glyco_trans_4-like_N"/>
</dbReference>
<keyword evidence="3" id="KW-1185">Reference proteome</keyword>
<proteinExistence type="predicted"/>
<accession>A0ABS7Y848</accession>
<evidence type="ECO:0000259" key="1">
    <source>
        <dbReference type="Pfam" id="PF13439"/>
    </source>
</evidence>
<dbReference type="SUPFAM" id="SSF53756">
    <property type="entry name" value="UDP-Glycosyltransferase/glycogen phosphorylase"/>
    <property type="match status" value="1"/>
</dbReference>
<dbReference type="PANTHER" id="PTHR12526:SF636">
    <property type="entry name" value="BLL3647 PROTEIN"/>
    <property type="match status" value="1"/>
</dbReference>
<comment type="caution">
    <text evidence="2">The sequence shown here is derived from an EMBL/GenBank/DDBJ whole genome shotgun (WGS) entry which is preliminary data.</text>
</comment>
<dbReference type="PANTHER" id="PTHR12526">
    <property type="entry name" value="GLYCOSYLTRANSFERASE"/>
    <property type="match status" value="1"/>
</dbReference>
<dbReference type="RefSeq" id="WP_225238229.1">
    <property type="nucleotide sequence ID" value="NZ_JAHYBX010000002.1"/>
</dbReference>